<feature type="signal peptide" evidence="1">
    <location>
        <begin position="1"/>
        <end position="19"/>
    </location>
</feature>
<sequence length="291" mass="34166">MKRTLYFLLFISVAINATAETVVLAKPKSEKDPRQVYILALLDSALNYGLTEKAYPVVYSEKVHSRARLKEVMREGRMVDVQGTATRPDWEEDLLTIRIPIYKGLLGYRVFLINKEKQPKFSAITKLEELKAMEAILGSQWSITPVWKSYGFHTITNVDYESLFKIIHFNRADYFPRGANEILQEYNKFHPAYTNLSIERDLAIYLPLPMYFFVTPHKPELAKHLETNLEKMIADGEFDRFFLKHFGPIIHQLKMNKRRTFFLKNPNLPKETPLHRKELWYSNKLHIKNAL</sequence>
<gene>
    <name evidence="2" type="ORF">ACFOEK_18180</name>
</gene>
<dbReference type="Proteomes" id="UP001595476">
    <property type="component" value="Unassembled WGS sequence"/>
</dbReference>
<dbReference type="RefSeq" id="WP_386722895.1">
    <property type="nucleotide sequence ID" value="NZ_JBHRSZ010000007.1"/>
</dbReference>
<reference evidence="3" key="1">
    <citation type="journal article" date="2019" name="Int. J. Syst. Evol. Microbiol.">
        <title>The Global Catalogue of Microorganisms (GCM) 10K type strain sequencing project: providing services to taxonomists for standard genome sequencing and annotation.</title>
        <authorList>
            <consortium name="The Broad Institute Genomics Platform"/>
            <consortium name="The Broad Institute Genome Sequencing Center for Infectious Disease"/>
            <person name="Wu L."/>
            <person name="Ma J."/>
        </authorList>
    </citation>
    <scope>NUCLEOTIDE SEQUENCE [LARGE SCALE GENOMIC DNA]</scope>
    <source>
        <strain evidence="3">KCTC 52438</strain>
    </source>
</reference>
<dbReference type="EMBL" id="JBHRSZ010000007">
    <property type="protein sequence ID" value="MFC3152974.1"/>
    <property type="molecule type" value="Genomic_DNA"/>
</dbReference>
<evidence type="ECO:0000313" key="2">
    <source>
        <dbReference type="EMBL" id="MFC3152974.1"/>
    </source>
</evidence>
<organism evidence="2 3">
    <name type="scientific">Litoribrevibacter euphylliae</name>
    <dbReference type="NCBI Taxonomy" id="1834034"/>
    <lineage>
        <taxon>Bacteria</taxon>
        <taxon>Pseudomonadati</taxon>
        <taxon>Pseudomonadota</taxon>
        <taxon>Gammaproteobacteria</taxon>
        <taxon>Oceanospirillales</taxon>
        <taxon>Oceanospirillaceae</taxon>
        <taxon>Litoribrevibacter</taxon>
    </lineage>
</organism>
<keyword evidence="1" id="KW-0732">Signal</keyword>
<evidence type="ECO:0008006" key="4">
    <source>
        <dbReference type="Google" id="ProtNLM"/>
    </source>
</evidence>
<proteinExistence type="predicted"/>
<keyword evidence="3" id="KW-1185">Reference proteome</keyword>
<comment type="caution">
    <text evidence="2">The sequence shown here is derived from an EMBL/GenBank/DDBJ whole genome shotgun (WGS) entry which is preliminary data.</text>
</comment>
<protein>
    <recommendedName>
        <fullName evidence="4">Solute-binding protein family 3/N-terminal domain-containing protein</fullName>
    </recommendedName>
</protein>
<accession>A0ABV7HGH4</accession>
<name>A0ABV7HGH4_9GAMM</name>
<feature type="chain" id="PRO_5045219707" description="Solute-binding protein family 3/N-terminal domain-containing protein" evidence="1">
    <location>
        <begin position="20"/>
        <end position="291"/>
    </location>
</feature>
<evidence type="ECO:0000313" key="3">
    <source>
        <dbReference type="Proteomes" id="UP001595476"/>
    </source>
</evidence>
<evidence type="ECO:0000256" key="1">
    <source>
        <dbReference type="SAM" id="SignalP"/>
    </source>
</evidence>
<dbReference type="SUPFAM" id="SSF53850">
    <property type="entry name" value="Periplasmic binding protein-like II"/>
    <property type="match status" value="1"/>
</dbReference>